<evidence type="ECO:0000256" key="4">
    <source>
        <dbReference type="ARBA" id="ARBA00023163"/>
    </source>
</evidence>
<evidence type="ECO:0000313" key="7">
    <source>
        <dbReference type="Proteomes" id="UP000248597"/>
    </source>
</evidence>
<feature type="domain" description="HTH lysR-type" evidence="5">
    <location>
        <begin position="31"/>
        <end position="88"/>
    </location>
</feature>
<dbReference type="InterPro" id="IPR036388">
    <property type="entry name" value="WH-like_DNA-bd_sf"/>
</dbReference>
<dbReference type="GO" id="GO:0032993">
    <property type="term" value="C:protein-DNA complex"/>
    <property type="evidence" value="ECO:0007669"/>
    <property type="project" value="TreeGrafter"/>
</dbReference>
<dbReference type="Gene3D" id="1.10.10.10">
    <property type="entry name" value="Winged helix-like DNA-binding domain superfamily/Winged helix DNA-binding domain"/>
    <property type="match status" value="1"/>
</dbReference>
<sequence length="329" mass="36071">MNPNSAQIAAYMDSTAYRCALYDRTESRTGMELRQLRQFVTIARTGSFVAAARELGIAQPPLTVSVRKLEDQLGVRLFERHARGATLTAAGQALLKLASELLARADDLERMAQEIGSGQRGRLRIGFVGSASYLLLPQLLRRFRALHPDVELVVTETTSRHALRQLEEDQLDVGLVRLPVMHQTDVRIVRTITEPMILMVPLDHPLAGQREAALETLGAEGVIQYDLEAVPNMRAIVSQAFARAGYVPRIVHEASQIHALMALVESGLGIALLPACVRRANPERGWLLDLTAGGNPIETTLGIAVSRHVSRPVVGHFCEMLSDPKELAS</sequence>
<dbReference type="InterPro" id="IPR036390">
    <property type="entry name" value="WH_DNA-bd_sf"/>
</dbReference>
<evidence type="ECO:0000256" key="2">
    <source>
        <dbReference type="ARBA" id="ARBA00023015"/>
    </source>
</evidence>
<keyword evidence="4" id="KW-0804">Transcription</keyword>
<comment type="caution">
    <text evidence="6">The sequence shown here is derived from an EMBL/GenBank/DDBJ whole genome shotgun (WGS) entry which is preliminary data.</text>
</comment>
<gene>
    <name evidence="6" type="ORF">DI569_07950</name>
</gene>
<dbReference type="Proteomes" id="UP000248597">
    <property type="component" value="Unassembled WGS sequence"/>
</dbReference>
<dbReference type="SUPFAM" id="SSF46785">
    <property type="entry name" value="Winged helix' DNA-binding domain"/>
    <property type="match status" value="1"/>
</dbReference>
<dbReference type="SUPFAM" id="SSF53850">
    <property type="entry name" value="Periplasmic binding protein-like II"/>
    <property type="match status" value="1"/>
</dbReference>
<dbReference type="EMBL" id="QFPJ01000013">
    <property type="protein sequence ID" value="PZQ22650.1"/>
    <property type="molecule type" value="Genomic_DNA"/>
</dbReference>
<dbReference type="AlphaFoldDB" id="A0A2W5N8R9"/>
<dbReference type="Gene3D" id="3.40.190.10">
    <property type="entry name" value="Periplasmic binding protein-like II"/>
    <property type="match status" value="2"/>
</dbReference>
<organism evidence="6 7">
    <name type="scientific">Sphingopyxis macrogoltabida</name>
    <name type="common">Sphingomonas macrogoltabidus</name>
    <dbReference type="NCBI Taxonomy" id="33050"/>
    <lineage>
        <taxon>Bacteria</taxon>
        <taxon>Pseudomonadati</taxon>
        <taxon>Pseudomonadota</taxon>
        <taxon>Alphaproteobacteria</taxon>
        <taxon>Sphingomonadales</taxon>
        <taxon>Sphingomonadaceae</taxon>
        <taxon>Sphingopyxis</taxon>
    </lineage>
</organism>
<keyword evidence="3" id="KW-0238">DNA-binding</keyword>
<dbReference type="GO" id="GO:0003677">
    <property type="term" value="F:DNA binding"/>
    <property type="evidence" value="ECO:0007669"/>
    <property type="project" value="UniProtKB-KW"/>
</dbReference>
<dbReference type="InterPro" id="IPR005119">
    <property type="entry name" value="LysR_subst-bd"/>
</dbReference>
<keyword evidence="2" id="KW-0805">Transcription regulation</keyword>
<accession>A0A2W5N8R9</accession>
<comment type="similarity">
    <text evidence="1">Belongs to the LysR transcriptional regulatory family.</text>
</comment>
<evidence type="ECO:0000256" key="1">
    <source>
        <dbReference type="ARBA" id="ARBA00009437"/>
    </source>
</evidence>
<dbReference type="PANTHER" id="PTHR30346:SF28">
    <property type="entry name" value="HTH-TYPE TRANSCRIPTIONAL REGULATOR CYNR"/>
    <property type="match status" value="1"/>
</dbReference>
<name>A0A2W5N8R9_SPHMC</name>
<dbReference type="PRINTS" id="PR00039">
    <property type="entry name" value="HTHLYSR"/>
</dbReference>
<dbReference type="Pfam" id="PF00126">
    <property type="entry name" value="HTH_1"/>
    <property type="match status" value="1"/>
</dbReference>
<proteinExistence type="inferred from homology"/>
<dbReference type="CDD" id="cd08414">
    <property type="entry name" value="PBP2_LTTR_aromatics_like"/>
    <property type="match status" value="1"/>
</dbReference>
<dbReference type="FunFam" id="1.10.10.10:FF:000001">
    <property type="entry name" value="LysR family transcriptional regulator"/>
    <property type="match status" value="1"/>
</dbReference>
<evidence type="ECO:0000313" key="6">
    <source>
        <dbReference type="EMBL" id="PZQ22650.1"/>
    </source>
</evidence>
<dbReference type="PANTHER" id="PTHR30346">
    <property type="entry name" value="TRANSCRIPTIONAL DUAL REGULATOR HCAR-RELATED"/>
    <property type="match status" value="1"/>
</dbReference>
<dbReference type="Pfam" id="PF03466">
    <property type="entry name" value="LysR_substrate"/>
    <property type="match status" value="1"/>
</dbReference>
<dbReference type="PROSITE" id="PS50931">
    <property type="entry name" value="HTH_LYSR"/>
    <property type="match status" value="1"/>
</dbReference>
<dbReference type="GO" id="GO:0003700">
    <property type="term" value="F:DNA-binding transcription factor activity"/>
    <property type="evidence" value="ECO:0007669"/>
    <property type="project" value="InterPro"/>
</dbReference>
<reference evidence="6 7" key="1">
    <citation type="submission" date="2017-08" db="EMBL/GenBank/DDBJ databases">
        <title>Infants hospitalized years apart are colonized by the same room-sourced microbial strains.</title>
        <authorList>
            <person name="Brooks B."/>
            <person name="Olm M.R."/>
            <person name="Firek B.A."/>
            <person name="Baker R."/>
            <person name="Thomas B.C."/>
            <person name="Morowitz M.J."/>
            <person name="Banfield J.F."/>
        </authorList>
    </citation>
    <scope>NUCLEOTIDE SEQUENCE [LARGE SCALE GENOMIC DNA]</scope>
    <source>
        <strain evidence="6">S2_005_003_R2_47</strain>
    </source>
</reference>
<dbReference type="InterPro" id="IPR000847">
    <property type="entry name" value="LysR_HTH_N"/>
</dbReference>
<evidence type="ECO:0000256" key="3">
    <source>
        <dbReference type="ARBA" id="ARBA00023125"/>
    </source>
</evidence>
<evidence type="ECO:0000259" key="5">
    <source>
        <dbReference type="PROSITE" id="PS50931"/>
    </source>
</evidence>
<protein>
    <submittedName>
        <fullName evidence="6">LysR family transcriptional regulator</fullName>
    </submittedName>
</protein>